<feature type="coiled-coil region" evidence="2">
    <location>
        <begin position="335"/>
        <end position="383"/>
    </location>
</feature>
<evidence type="ECO:0000313" key="6">
    <source>
        <dbReference type="EMBL" id="KFQ44111.1"/>
    </source>
</evidence>
<feature type="coiled-coil region" evidence="2">
    <location>
        <begin position="874"/>
        <end position="901"/>
    </location>
</feature>
<gene>
    <name evidence="6" type="ORF">N333_10336</name>
</gene>
<dbReference type="InterPro" id="IPR039497">
    <property type="entry name" value="CC144C-like_CC_dom"/>
</dbReference>
<dbReference type="Proteomes" id="UP000053840">
    <property type="component" value="Unassembled WGS sequence"/>
</dbReference>
<organism evidence="6 7">
    <name type="scientific">Nestor notabilis</name>
    <name type="common">Kea</name>
    <dbReference type="NCBI Taxonomy" id="176057"/>
    <lineage>
        <taxon>Eukaryota</taxon>
        <taxon>Metazoa</taxon>
        <taxon>Chordata</taxon>
        <taxon>Craniata</taxon>
        <taxon>Vertebrata</taxon>
        <taxon>Euteleostomi</taxon>
        <taxon>Archelosauria</taxon>
        <taxon>Archosauria</taxon>
        <taxon>Dinosauria</taxon>
        <taxon>Saurischia</taxon>
        <taxon>Theropoda</taxon>
        <taxon>Coelurosauria</taxon>
        <taxon>Aves</taxon>
        <taxon>Neognathae</taxon>
        <taxon>Neoaves</taxon>
        <taxon>Telluraves</taxon>
        <taxon>Australaves</taxon>
        <taxon>Psittaciformes</taxon>
        <taxon>Psittacidae</taxon>
        <taxon>Nestor</taxon>
    </lineage>
</organism>
<reference evidence="6 7" key="1">
    <citation type="submission" date="2014-04" db="EMBL/GenBank/DDBJ databases">
        <title>Genome evolution of avian class.</title>
        <authorList>
            <person name="Zhang G."/>
            <person name="Li C."/>
        </authorList>
    </citation>
    <scope>NUCLEOTIDE SEQUENCE [LARGE SCALE GENOMIC DNA]</scope>
    <source>
        <strain evidence="6">BGI_N333</strain>
    </source>
</reference>
<evidence type="ECO:0000259" key="4">
    <source>
        <dbReference type="Pfam" id="PF12001"/>
    </source>
</evidence>
<feature type="coiled-coil region" evidence="2">
    <location>
        <begin position="539"/>
        <end position="594"/>
    </location>
</feature>
<sequence length="1030" mass="121713">TGSSILLKIQNVLLQYEQVIKHEKNKYRAVWREVRKLESEKNESKLIAEETQDLKSILAHQEVEWKSDIQSLKCALKQEEEKMLRIETLYEKTREELRRKEDQYCKEMEEKQQFELHSKNLEMELITLRKLLRQVEEERDETQRHLSQEKSARALQEGILNNHLWRQKELEEETRRTIEKNSEESDTEREKDLLYKNQLLQDEIGMLRLELDQVRLRHQEEEGKYLEENEALKEKNEDLKKELKLNEEALTQTVFQYNGQLNLLKTESAVLTSKLEQTKESKDRLETEIESFRSRLTTAAQELERHQSSKCDVERTFQRERDEWLRLQDKLHHDLSDVRETNKSLSQQLSKTESNANSLENELHQLKQTLREKALLLEMTQKELSQAQCQAKECDHARQLEKDQVSKFIIKQESMQERLVQLQSENLLLRQQLEDMQNKGIIKEKIVNDVQDRFNDIFSKLRADTEKQVYLVEERNKELNAKCTDLREQVFKYETEKVEREGVVRQLQQELADALKKQSMSEASLEVTTRYRCDLEEDKLRLQKELEKVNTKIRELEEQQLQSERCVHDLKAVLDNKEREVAASSQKLQDLLLASSGTNATIKQLEEHVQRFLERPKCALLKSRTCENERKKVKKLLELKRPVELRLDQEMKRNIELQKDCKRLKRLLSRAMKKVRVYEEREMEFQLNLQGEVKNRYSEMVNELGRLRTKVGDLSQQLEKESKKCIQLQAQNHNLQEDLSTMRENHEKLEKSKCQLKEEVANLKHHLETNMVDRSQLEQYKREIEERAAHEIRQKLEEVNLFLQAQAASQDRLEQIRTSHHASLRNQLKHRIRDLECELDRIKSTQQDSIFQQESTHVEVERYKELYLEEVKIRRRLGSKLERANERLAEANAKLLQERRRNKSLFTSSIVSGGLAESPVHYSAELGHIGNNLTLNRSLSLGGSFLSPTWNALSSRNRVESYVAKVRQELDEKITKELEQATAELETGSAGASPMISTDGSSKNVHVVDQDPLCRAIQEYRDVLTKNYLI</sequence>
<feature type="region of interest" description="Disordered" evidence="3">
    <location>
        <begin position="171"/>
        <end position="190"/>
    </location>
</feature>
<dbReference type="EMBL" id="KK928620">
    <property type="protein sequence ID" value="KFQ44111.1"/>
    <property type="molecule type" value="Genomic_DNA"/>
</dbReference>
<feature type="coiled-coil region" evidence="2">
    <location>
        <begin position="197"/>
        <end position="302"/>
    </location>
</feature>
<protein>
    <submittedName>
        <fullName evidence="6">Ankyrin repeat domain-containing protein 26</fullName>
    </submittedName>
</protein>
<dbReference type="AlphaFoldDB" id="A0A091RQP4"/>
<keyword evidence="1 2" id="KW-0175">Coiled coil</keyword>
<dbReference type="Pfam" id="PF12001">
    <property type="entry name" value="DUF3496"/>
    <property type="match status" value="1"/>
</dbReference>
<feature type="domain" description="DUF3496" evidence="4">
    <location>
        <begin position="825"/>
        <end position="920"/>
    </location>
</feature>
<name>A0A091RQP4_NESNO</name>
<feature type="non-terminal residue" evidence="6">
    <location>
        <position position="1030"/>
    </location>
</feature>
<dbReference type="PANTHER" id="PTHR24147:SF53">
    <property type="entry name" value="ANKYRIN REPEAT DOMAIN 26"/>
    <property type="match status" value="1"/>
</dbReference>
<keyword evidence="7" id="KW-1185">Reference proteome</keyword>
<feature type="coiled-coil region" evidence="2">
    <location>
        <begin position="34"/>
        <end position="152"/>
    </location>
</feature>
<dbReference type="InterPro" id="IPR021885">
    <property type="entry name" value="DUF3496"/>
</dbReference>
<evidence type="ECO:0000313" key="7">
    <source>
        <dbReference type="Proteomes" id="UP000053840"/>
    </source>
</evidence>
<dbReference type="Pfam" id="PF14915">
    <property type="entry name" value="CCDC144C"/>
    <property type="match status" value="1"/>
</dbReference>
<feature type="coiled-coil region" evidence="2">
    <location>
        <begin position="647"/>
        <end position="752"/>
    </location>
</feature>
<feature type="domain" description="CCDC144C-like coiled-coil" evidence="5">
    <location>
        <begin position="75"/>
        <end position="552"/>
    </location>
</feature>
<feature type="non-terminal residue" evidence="6">
    <location>
        <position position="1"/>
    </location>
</feature>
<evidence type="ECO:0000256" key="3">
    <source>
        <dbReference type="SAM" id="MobiDB-lite"/>
    </source>
</evidence>
<dbReference type="InterPro" id="IPR050657">
    <property type="entry name" value="Ankyrin_repeat_domain"/>
</dbReference>
<dbReference type="PANTHER" id="PTHR24147">
    <property type="entry name" value="ANKYRIN REPEAT DOMAIN 36-RELATED"/>
    <property type="match status" value="1"/>
</dbReference>
<evidence type="ECO:0000259" key="5">
    <source>
        <dbReference type="Pfam" id="PF14915"/>
    </source>
</evidence>
<evidence type="ECO:0000256" key="1">
    <source>
        <dbReference type="ARBA" id="ARBA00023054"/>
    </source>
</evidence>
<proteinExistence type="predicted"/>
<accession>A0A091RQP4</accession>
<evidence type="ECO:0000256" key="2">
    <source>
        <dbReference type="SAM" id="Coils"/>
    </source>
</evidence>
<feature type="coiled-coil region" evidence="2">
    <location>
        <begin position="412"/>
        <end position="496"/>
    </location>
</feature>